<dbReference type="PATRIC" id="fig|1678841.3.peg.2922"/>
<dbReference type="EMBL" id="DF968183">
    <property type="protein sequence ID" value="GAP44431.1"/>
    <property type="molecule type" value="Genomic_DNA"/>
</dbReference>
<dbReference type="Pfam" id="PF01613">
    <property type="entry name" value="Flavin_Reduct"/>
    <property type="match status" value="1"/>
</dbReference>
<dbReference type="PANTHER" id="PTHR43567">
    <property type="entry name" value="FLAVOREDOXIN-RELATED-RELATED"/>
    <property type="match status" value="1"/>
</dbReference>
<dbReference type="Gene3D" id="2.30.110.10">
    <property type="entry name" value="Electron Transport, Fmn-binding Protein, Chain A"/>
    <property type="match status" value="1"/>
</dbReference>
<dbReference type="PANTHER" id="PTHR43567:SF5">
    <property type="entry name" value="HYPOTHETICAL CYTOSOLIC PROTEIN"/>
    <property type="match status" value="1"/>
</dbReference>
<reference evidence="3" key="1">
    <citation type="journal article" date="2015" name="Genome Announc.">
        <title>Draft Genome Sequence of Bacteroidales Strain TBC1, a Novel Isolate from a Methanogenic Wastewater Treatment System.</title>
        <authorList>
            <person name="Tourlousse D.M."/>
            <person name="Matsuura N."/>
            <person name="Sun L."/>
            <person name="Toyonaga M."/>
            <person name="Kuroda K."/>
            <person name="Ohashi A."/>
            <person name="Cruz R."/>
            <person name="Yamaguchi T."/>
            <person name="Sekiguchi Y."/>
        </authorList>
    </citation>
    <scope>NUCLEOTIDE SEQUENCE [LARGE SCALE GENOMIC DNA]</scope>
    <source>
        <strain evidence="3">TBC1</strain>
    </source>
</reference>
<keyword evidence="4" id="KW-1185">Reference proteome</keyword>
<gene>
    <name evidence="3" type="ORF">TBC1_12239</name>
</gene>
<dbReference type="GO" id="GO:0010181">
    <property type="term" value="F:FMN binding"/>
    <property type="evidence" value="ECO:0007669"/>
    <property type="project" value="InterPro"/>
</dbReference>
<evidence type="ECO:0000256" key="1">
    <source>
        <dbReference type="ARBA" id="ARBA00038054"/>
    </source>
</evidence>
<comment type="similarity">
    <text evidence="1">Belongs to the flavoredoxin family.</text>
</comment>
<accession>A0A0S7C6A9</accession>
<dbReference type="InterPro" id="IPR012349">
    <property type="entry name" value="Split_barrel_FMN-bd"/>
</dbReference>
<protein>
    <submittedName>
        <fullName evidence="3">NADH-FMN oxidoreductase RutF, flavin reductase (DIM6/NTAB) family</fullName>
    </submittedName>
</protein>
<evidence type="ECO:0000313" key="4">
    <source>
        <dbReference type="Proteomes" id="UP000053091"/>
    </source>
</evidence>
<feature type="domain" description="Flavin reductase like" evidence="2">
    <location>
        <begin position="27"/>
        <end position="169"/>
    </location>
</feature>
<dbReference type="SUPFAM" id="SSF50475">
    <property type="entry name" value="FMN-binding split barrel"/>
    <property type="match status" value="1"/>
</dbReference>
<organism evidence="3">
    <name type="scientific">Lentimicrobium saccharophilum</name>
    <dbReference type="NCBI Taxonomy" id="1678841"/>
    <lineage>
        <taxon>Bacteria</taxon>
        <taxon>Pseudomonadati</taxon>
        <taxon>Bacteroidota</taxon>
        <taxon>Bacteroidia</taxon>
        <taxon>Bacteroidales</taxon>
        <taxon>Lentimicrobiaceae</taxon>
        <taxon>Lentimicrobium</taxon>
    </lineage>
</organism>
<evidence type="ECO:0000259" key="2">
    <source>
        <dbReference type="Pfam" id="PF01613"/>
    </source>
</evidence>
<sequence>METNGAFKIIKPVGLERSAIRLIGEEWMLITAGSVDKYNTMTASWGGLGMLWNKPVAFIFIRPQRFTFHFVQENELFTCSFFEPEFRPALQFCGAHSGRDVDKASSTGLTACLTPSGSVTFRQAKIYLECRKLYYDDLRPENFLDNSIGRNYPDRDYHRMFIGEIINCGIK</sequence>
<dbReference type="RefSeq" id="WP_062043709.1">
    <property type="nucleotide sequence ID" value="NZ_DF968183.1"/>
</dbReference>
<dbReference type="AlphaFoldDB" id="A0A0S7C6A9"/>
<dbReference type="InterPro" id="IPR002563">
    <property type="entry name" value="Flavin_Rdtase-like_dom"/>
</dbReference>
<evidence type="ECO:0000313" key="3">
    <source>
        <dbReference type="EMBL" id="GAP44431.1"/>
    </source>
</evidence>
<dbReference type="OrthoDB" id="9791490at2"/>
<dbReference type="STRING" id="1678841.TBC1_12239"/>
<proteinExistence type="inferred from homology"/>
<dbReference type="GO" id="GO:0016646">
    <property type="term" value="F:oxidoreductase activity, acting on the CH-NH group of donors, NAD or NADP as acceptor"/>
    <property type="evidence" value="ECO:0007669"/>
    <property type="project" value="UniProtKB-ARBA"/>
</dbReference>
<name>A0A0S7C6A9_9BACT</name>
<dbReference type="InterPro" id="IPR052174">
    <property type="entry name" value="Flavoredoxin"/>
</dbReference>
<dbReference type="Proteomes" id="UP000053091">
    <property type="component" value="Unassembled WGS sequence"/>
</dbReference>